<dbReference type="SUPFAM" id="SSF47473">
    <property type="entry name" value="EF-hand"/>
    <property type="match status" value="1"/>
</dbReference>
<protein>
    <recommendedName>
        <fullName evidence="7">Calmodulin</fullName>
    </recommendedName>
</protein>
<dbReference type="Gene3D" id="3.30.40.10">
    <property type="entry name" value="Zinc/RING finger domain, C3HC4 (zinc finger)"/>
    <property type="match status" value="1"/>
</dbReference>
<keyword evidence="6" id="KW-1185">Reference proteome</keyword>
<dbReference type="PROSITE" id="PS50222">
    <property type="entry name" value="EF_HAND_2"/>
    <property type="match status" value="2"/>
</dbReference>
<dbReference type="SUPFAM" id="SSF57850">
    <property type="entry name" value="RING/U-box"/>
    <property type="match status" value="1"/>
</dbReference>
<reference evidence="5 6" key="1">
    <citation type="journal article" date="2015" name="Genome Biol. Evol.">
        <title>Comparative Genomics of a Bacterivorous Green Alga Reveals Evolutionary Causalities and Consequences of Phago-Mixotrophic Mode of Nutrition.</title>
        <authorList>
            <person name="Burns J.A."/>
            <person name="Paasch A."/>
            <person name="Narechania A."/>
            <person name="Kim E."/>
        </authorList>
    </citation>
    <scope>NUCLEOTIDE SEQUENCE [LARGE SCALE GENOMIC DNA]</scope>
    <source>
        <strain evidence="5 6">PLY_AMNH</strain>
    </source>
</reference>
<dbReference type="Pfam" id="PF13499">
    <property type="entry name" value="EF-hand_7"/>
    <property type="match status" value="1"/>
</dbReference>
<keyword evidence="1" id="KW-0106">Calcium</keyword>
<evidence type="ECO:0000259" key="3">
    <source>
        <dbReference type="PROSITE" id="PS50089"/>
    </source>
</evidence>
<dbReference type="SMART" id="SM00054">
    <property type="entry name" value="EFh"/>
    <property type="match status" value="3"/>
</dbReference>
<keyword evidence="2" id="KW-0862">Zinc</keyword>
<name>A0AAE0C7H1_9CHLO</name>
<dbReference type="InterPro" id="IPR018247">
    <property type="entry name" value="EF_Hand_1_Ca_BS"/>
</dbReference>
<evidence type="ECO:0008006" key="7">
    <source>
        <dbReference type="Google" id="ProtNLM"/>
    </source>
</evidence>
<keyword evidence="2" id="KW-0863">Zinc-finger</keyword>
<feature type="domain" description="EF-hand" evidence="4">
    <location>
        <begin position="72"/>
        <end position="107"/>
    </location>
</feature>
<dbReference type="InterPro" id="IPR001841">
    <property type="entry name" value="Znf_RING"/>
</dbReference>
<dbReference type="PROSITE" id="PS00018">
    <property type="entry name" value="EF_HAND_1"/>
    <property type="match status" value="3"/>
</dbReference>
<dbReference type="PROSITE" id="PS50089">
    <property type="entry name" value="ZF_RING_2"/>
    <property type="match status" value="1"/>
</dbReference>
<dbReference type="Gene3D" id="1.10.238.10">
    <property type="entry name" value="EF-hand"/>
    <property type="match status" value="2"/>
</dbReference>
<dbReference type="Proteomes" id="UP001190700">
    <property type="component" value="Unassembled WGS sequence"/>
</dbReference>
<evidence type="ECO:0000259" key="4">
    <source>
        <dbReference type="PROSITE" id="PS50222"/>
    </source>
</evidence>
<evidence type="ECO:0000313" key="5">
    <source>
        <dbReference type="EMBL" id="KAK3249841.1"/>
    </source>
</evidence>
<dbReference type="GO" id="GO:0005509">
    <property type="term" value="F:calcium ion binding"/>
    <property type="evidence" value="ECO:0007669"/>
    <property type="project" value="InterPro"/>
</dbReference>
<dbReference type="AlphaFoldDB" id="A0AAE0C7H1"/>
<organism evidence="5 6">
    <name type="scientific">Cymbomonas tetramitiformis</name>
    <dbReference type="NCBI Taxonomy" id="36881"/>
    <lineage>
        <taxon>Eukaryota</taxon>
        <taxon>Viridiplantae</taxon>
        <taxon>Chlorophyta</taxon>
        <taxon>Pyramimonadophyceae</taxon>
        <taxon>Pyramimonadales</taxon>
        <taxon>Pyramimonadaceae</taxon>
        <taxon>Cymbomonas</taxon>
    </lineage>
</organism>
<sequence>MTSLTGANAAKENAECPICFEDLCQDHTAVFLDASGTRVCRHFLHEKCMQQLSPQLCPLCRAPFKSFLRVPSIEQDPAAWFRVVDFDGNGTLEKAELLDVLKAQLRIDHRALEKDFDELWPRWDRNKDNTISFTELMDPSSGLVAYVKGNYPREERQGPPPLETDRRRWFYYWDEDHSGELDKDEVTRALIKTFFKNPSANQVENMRNCVDMIWCVLGDADSSGAISIDEFLQPEIGLADVVIANIRGLL</sequence>
<evidence type="ECO:0000313" key="6">
    <source>
        <dbReference type="Proteomes" id="UP001190700"/>
    </source>
</evidence>
<evidence type="ECO:0000256" key="1">
    <source>
        <dbReference type="ARBA" id="ARBA00022837"/>
    </source>
</evidence>
<dbReference type="InterPro" id="IPR011992">
    <property type="entry name" value="EF-hand-dom_pair"/>
</dbReference>
<dbReference type="EMBL" id="LGRX02027089">
    <property type="protein sequence ID" value="KAK3249841.1"/>
    <property type="molecule type" value="Genomic_DNA"/>
</dbReference>
<evidence type="ECO:0000256" key="2">
    <source>
        <dbReference type="PROSITE-ProRule" id="PRU00175"/>
    </source>
</evidence>
<feature type="domain" description="RING-type" evidence="3">
    <location>
        <begin position="16"/>
        <end position="61"/>
    </location>
</feature>
<accession>A0AAE0C7H1</accession>
<dbReference type="GO" id="GO:0008270">
    <property type="term" value="F:zinc ion binding"/>
    <property type="evidence" value="ECO:0007669"/>
    <property type="project" value="UniProtKB-KW"/>
</dbReference>
<dbReference type="InterPro" id="IPR002048">
    <property type="entry name" value="EF_hand_dom"/>
</dbReference>
<keyword evidence="2" id="KW-0479">Metal-binding</keyword>
<comment type="caution">
    <text evidence="5">The sequence shown here is derived from an EMBL/GenBank/DDBJ whole genome shotgun (WGS) entry which is preliminary data.</text>
</comment>
<dbReference type="InterPro" id="IPR013083">
    <property type="entry name" value="Znf_RING/FYVE/PHD"/>
</dbReference>
<feature type="domain" description="EF-hand" evidence="4">
    <location>
        <begin position="161"/>
        <end position="196"/>
    </location>
</feature>
<proteinExistence type="predicted"/>
<gene>
    <name evidence="5" type="ORF">CYMTET_40749</name>
</gene>